<dbReference type="InterPro" id="IPR003347">
    <property type="entry name" value="JmjC_dom"/>
</dbReference>
<feature type="compositionally biased region" description="Low complexity" evidence="5">
    <location>
        <begin position="1235"/>
        <end position="1253"/>
    </location>
</feature>
<evidence type="ECO:0000256" key="4">
    <source>
        <dbReference type="ARBA" id="ARBA00023242"/>
    </source>
</evidence>
<evidence type="ECO:0000256" key="2">
    <source>
        <dbReference type="ARBA" id="ARBA00023015"/>
    </source>
</evidence>
<dbReference type="InterPro" id="IPR018866">
    <property type="entry name" value="Znf-4CXXC_R1"/>
</dbReference>
<dbReference type="EMBL" id="MU863880">
    <property type="protein sequence ID" value="KAK4204800.1"/>
    <property type="molecule type" value="Genomic_DNA"/>
</dbReference>
<keyword evidence="4" id="KW-0539">Nucleus</keyword>
<feature type="compositionally biased region" description="Polar residues" evidence="5">
    <location>
        <begin position="1136"/>
        <end position="1149"/>
    </location>
</feature>
<feature type="compositionally biased region" description="Basic residues" evidence="5">
    <location>
        <begin position="875"/>
        <end position="884"/>
    </location>
</feature>
<reference evidence="7" key="1">
    <citation type="journal article" date="2023" name="Mol. Phylogenet. Evol.">
        <title>Genome-scale phylogeny and comparative genomics of the fungal order Sordariales.</title>
        <authorList>
            <person name="Hensen N."/>
            <person name="Bonometti L."/>
            <person name="Westerberg I."/>
            <person name="Brannstrom I.O."/>
            <person name="Guillou S."/>
            <person name="Cros-Aarteil S."/>
            <person name="Calhoun S."/>
            <person name="Haridas S."/>
            <person name="Kuo A."/>
            <person name="Mondo S."/>
            <person name="Pangilinan J."/>
            <person name="Riley R."/>
            <person name="LaButti K."/>
            <person name="Andreopoulos B."/>
            <person name="Lipzen A."/>
            <person name="Chen C."/>
            <person name="Yan M."/>
            <person name="Daum C."/>
            <person name="Ng V."/>
            <person name="Clum A."/>
            <person name="Steindorff A."/>
            <person name="Ohm R.A."/>
            <person name="Martin F."/>
            <person name="Silar P."/>
            <person name="Natvig D.O."/>
            <person name="Lalanne C."/>
            <person name="Gautier V."/>
            <person name="Ament-Velasquez S.L."/>
            <person name="Kruys A."/>
            <person name="Hutchinson M.I."/>
            <person name="Powell A.J."/>
            <person name="Barry K."/>
            <person name="Miller A.N."/>
            <person name="Grigoriev I.V."/>
            <person name="Debuchy R."/>
            <person name="Gladieux P."/>
            <person name="Hiltunen Thoren M."/>
            <person name="Johannesson H."/>
        </authorList>
    </citation>
    <scope>NUCLEOTIDE SEQUENCE</scope>
    <source>
        <strain evidence="7">CBS 315.58</strain>
    </source>
</reference>
<evidence type="ECO:0000259" key="6">
    <source>
        <dbReference type="PROSITE" id="PS51184"/>
    </source>
</evidence>
<organism evidence="7 8">
    <name type="scientific">Triangularia verruculosa</name>
    <dbReference type="NCBI Taxonomy" id="2587418"/>
    <lineage>
        <taxon>Eukaryota</taxon>
        <taxon>Fungi</taxon>
        <taxon>Dikarya</taxon>
        <taxon>Ascomycota</taxon>
        <taxon>Pezizomycotina</taxon>
        <taxon>Sordariomycetes</taxon>
        <taxon>Sordariomycetidae</taxon>
        <taxon>Sordariales</taxon>
        <taxon>Podosporaceae</taxon>
        <taxon>Triangularia</taxon>
    </lineage>
</organism>
<feature type="compositionally biased region" description="Gly residues" evidence="5">
    <location>
        <begin position="1428"/>
        <end position="1460"/>
    </location>
</feature>
<dbReference type="Pfam" id="PF02373">
    <property type="entry name" value="JmjC"/>
    <property type="match status" value="1"/>
</dbReference>
<dbReference type="PROSITE" id="PS51184">
    <property type="entry name" value="JMJC"/>
    <property type="match status" value="1"/>
</dbReference>
<name>A0AAN6XSQ4_9PEZI</name>
<feature type="compositionally biased region" description="Acidic residues" evidence="5">
    <location>
        <begin position="1353"/>
        <end position="1386"/>
    </location>
</feature>
<keyword evidence="3" id="KW-0804">Transcription</keyword>
<feature type="region of interest" description="Disordered" evidence="5">
    <location>
        <begin position="759"/>
        <end position="782"/>
    </location>
</feature>
<gene>
    <name evidence="7" type="ORF">QBC40DRAFT_261410</name>
</gene>
<dbReference type="Gene3D" id="2.60.120.650">
    <property type="entry name" value="Cupin"/>
    <property type="match status" value="1"/>
</dbReference>
<keyword evidence="2" id="KW-0805">Transcription regulation</keyword>
<feature type="compositionally biased region" description="Basic residues" evidence="5">
    <location>
        <begin position="1461"/>
        <end position="1476"/>
    </location>
</feature>
<proteinExistence type="predicted"/>
<comment type="caution">
    <text evidence="7">The sequence shown here is derived from an EMBL/GenBank/DDBJ whole genome shotgun (WGS) entry which is preliminary data.</text>
</comment>
<dbReference type="SMART" id="SM00558">
    <property type="entry name" value="JmjC"/>
    <property type="match status" value="1"/>
</dbReference>
<feature type="region of interest" description="Disordered" evidence="5">
    <location>
        <begin position="716"/>
        <end position="736"/>
    </location>
</feature>
<feature type="region of interest" description="Disordered" evidence="5">
    <location>
        <begin position="861"/>
        <end position="1003"/>
    </location>
</feature>
<feature type="compositionally biased region" description="Basic and acidic residues" evidence="5">
    <location>
        <begin position="990"/>
        <end position="1003"/>
    </location>
</feature>
<dbReference type="Pfam" id="PF10497">
    <property type="entry name" value="zf-4CXXC_R1"/>
    <property type="match status" value="1"/>
</dbReference>
<comment type="subcellular location">
    <subcellularLocation>
        <location evidence="1">Nucleus</location>
    </subcellularLocation>
</comment>
<dbReference type="Proteomes" id="UP001303160">
    <property type="component" value="Unassembled WGS sequence"/>
</dbReference>
<feature type="compositionally biased region" description="Polar residues" evidence="5">
    <location>
        <begin position="1167"/>
        <end position="1185"/>
    </location>
</feature>
<evidence type="ECO:0000256" key="3">
    <source>
        <dbReference type="ARBA" id="ARBA00023163"/>
    </source>
</evidence>
<feature type="compositionally biased region" description="Pro residues" evidence="5">
    <location>
        <begin position="1330"/>
        <end position="1343"/>
    </location>
</feature>
<keyword evidence="8" id="KW-1185">Reference proteome</keyword>
<accession>A0AAN6XSQ4</accession>
<feature type="domain" description="JmjC" evidence="6">
    <location>
        <begin position="172"/>
        <end position="346"/>
    </location>
</feature>
<feature type="compositionally biased region" description="Basic residues" evidence="5">
    <location>
        <begin position="1157"/>
        <end position="1166"/>
    </location>
</feature>
<feature type="compositionally biased region" description="Low complexity" evidence="5">
    <location>
        <begin position="1298"/>
        <end position="1313"/>
    </location>
</feature>
<feature type="compositionally biased region" description="Acidic residues" evidence="5">
    <location>
        <begin position="561"/>
        <end position="570"/>
    </location>
</feature>
<protein>
    <recommendedName>
        <fullName evidence="6">JmjC domain-containing protein</fullName>
    </recommendedName>
</protein>
<evidence type="ECO:0000256" key="5">
    <source>
        <dbReference type="SAM" id="MobiDB-lite"/>
    </source>
</evidence>
<feature type="compositionally biased region" description="Low complexity" evidence="5">
    <location>
        <begin position="1018"/>
        <end position="1040"/>
    </location>
</feature>
<feature type="region of interest" description="Disordered" evidence="5">
    <location>
        <begin position="1018"/>
        <end position="1476"/>
    </location>
</feature>
<evidence type="ECO:0000313" key="8">
    <source>
        <dbReference type="Proteomes" id="UP001303160"/>
    </source>
</evidence>
<feature type="compositionally biased region" description="Acidic residues" evidence="5">
    <location>
        <begin position="1397"/>
        <end position="1415"/>
    </location>
</feature>
<reference evidence="7" key="2">
    <citation type="submission" date="2023-05" db="EMBL/GenBank/DDBJ databases">
        <authorList>
            <consortium name="Lawrence Berkeley National Laboratory"/>
            <person name="Steindorff A."/>
            <person name="Hensen N."/>
            <person name="Bonometti L."/>
            <person name="Westerberg I."/>
            <person name="Brannstrom I.O."/>
            <person name="Guillou S."/>
            <person name="Cros-Aarteil S."/>
            <person name="Calhoun S."/>
            <person name="Haridas S."/>
            <person name="Kuo A."/>
            <person name="Mondo S."/>
            <person name="Pangilinan J."/>
            <person name="Riley R."/>
            <person name="Labutti K."/>
            <person name="Andreopoulos B."/>
            <person name="Lipzen A."/>
            <person name="Chen C."/>
            <person name="Yanf M."/>
            <person name="Daum C."/>
            <person name="Ng V."/>
            <person name="Clum A."/>
            <person name="Ohm R."/>
            <person name="Martin F."/>
            <person name="Silar P."/>
            <person name="Natvig D."/>
            <person name="Lalanne C."/>
            <person name="Gautier V."/>
            <person name="Ament-Velasquez S.L."/>
            <person name="Kruys A."/>
            <person name="Hutchinson M.I."/>
            <person name="Powell A.J."/>
            <person name="Barry K."/>
            <person name="Miller A.N."/>
            <person name="Grigoriev I.V."/>
            <person name="Debuchy R."/>
            <person name="Gladieux P."/>
            <person name="Thoren M.H."/>
            <person name="Johannesson H."/>
        </authorList>
    </citation>
    <scope>NUCLEOTIDE SEQUENCE</scope>
    <source>
        <strain evidence="7">CBS 315.58</strain>
    </source>
</reference>
<evidence type="ECO:0000256" key="1">
    <source>
        <dbReference type="ARBA" id="ARBA00004123"/>
    </source>
</evidence>
<sequence length="1476" mass="163438">MPPVAQHPQAKFDPIPPDLDLHALVDRTPNFQWVARITAAQIQNIGPQEFEKLVVLHVVLGGKPLVIEKWNKRLPQKLFGPQWLEEVYNKKQENVRDIVGQCDIPMTTGHYLRSMKQLTNQWTPENFRDERRQRLYLKDIDCPPEWHEYLQKHVIPPNLFYMNENVDERIPRSQRDDDDFDMFNEGTSSAAPAGDLMSSLPEQMRAQNLMCYIGHEGTYTPAHREMCASLGQNIMIDASGDENGEKPGSSIWFMTESKDREVVREYFLSMLGHDIEIEKHFAQINAWKKATFPVYIVEQKVGDFVLVPPLAPHQVWNRGTRTIKVAWNRTTVETLKMALDEALPKARLVCRDEQYKNKAIIYFTLEKYSKLLLEMDQTADTGLLGYGQSLIKNSSRAKQLAADFKALFELFTRVLLDEMFGTKEKEVEYIEFDSCVTCSYCRANIFNKFLTCKHCVRQLIGGDEDTYDICMECYVMGRSCLCISNLTWCEQWQWQDLVDKYEDWRALIIKNDGYVDFNSSPLPLELARKRFGKKSVAQLCQEQLRRRPWKDISKVDKPAEPAEESEVEVDENGRPKKKKKGGRKAKKGDVYRCHVCSHKDYTYKLAFCSNQGCQDAYCYGVLYRAFDMLPQEVMQNERWQCPKCLGICNCGACRKAKNGVPYVPKKTLLGHDTRPIADDRSVEVLIDFKIHNLSWLKNAGDETRALSSKRMQRLREAADAEKAKSSQLESEVPQLPDGALAESMEEAALQQALVNNGYGVEPTAHETGTAADHAAHHQNGHAGPAEVADMSMMEDQSSYPDPSALGRERGLGMGYYDQDDSEDRILFDPYQQPSVESLMALDDEPEPAEYLKKQLRVAKRRARLEEDDDPDFRGPRSHQKKKSKTTNTRDGQEEALNNMDPALFGDVTMVDAPADGTPTEGEAPPVQAPPTADGENPDGPAEEGGEPRAYSPNRPALRHARPKISYLVDDNEEEFNEILIPRSQRPPPPMKEHNPADAAKDPLDLASAAVLAITGGAASGSNTASASPAPTSANPTPTATGKRRGRPPGPRKSMPEGSPAPSAPPKPGRKPPRNRSMHVQAGHEDDDDVDTQLAGALEGFDADGEAIESRPQSRRGGFTPVNEPKRRGRPPKNAQRDSSAGPSAGTSFMSMADRMKAQGKKFKIVSRKSNVAQKSTPSRSATSRSGSRDVDTPTTTTADKEAERPTRAMRGRSKASTAPDSDVEMEDVDFDPNAAEEAVSEASSPSRASPSPSTQDDMDDNMDTFMPDPSPPTRDFEKEPTIISKTQTPEPEREAAHSSSPSPAREYSSSPARGVLPTPEPSRERSPSPYRSPSPPPPPPKPAGPTIVRLVSSDDEGSEFYDGEGQEEEEEERSESGSESESESEELGGGKGRDPLDPSDSDDSDSDDDDDDEDIPAVKPVVSVPTRGGRGGMLAGRGGGTATVGRGGGSVGRGAAVGGRGRGRGRPRGRGRGRGY</sequence>
<feature type="region of interest" description="Disordered" evidence="5">
    <location>
        <begin position="555"/>
        <end position="583"/>
    </location>
</feature>
<dbReference type="GO" id="GO:0005634">
    <property type="term" value="C:nucleus"/>
    <property type="evidence" value="ECO:0007669"/>
    <property type="project" value="UniProtKB-SubCell"/>
</dbReference>
<evidence type="ECO:0000313" key="7">
    <source>
        <dbReference type="EMBL" id="KAK4204800.1"/>
    </source>
</evidence>
<feature type="compositionally biased region" description="Acidic residues" evidence="5">
    <location>
        <begin position="1221"/>
        <end position="1230"/>
    </location>
</feature>
<dbReference type="SUPFAM" id="SSF51197">
    <property type="entry name" value="Clavaminate synthase-like"/>
    <property type="match status" value="1"/>
</dbReference>
<feature type="compositionally biased region" description="Basic residues" evidence="5">
    <location>
        <begin position="1067"/>
        <end position="1076"/>
    </location>
</feature>